<feature type="transmembrane region" description="Helical" evidence="7">
    <location>
        <begin position="212"/>
        <end position="233"/>
    </location>
</feature>
<dbReference type="InterPro" id="IPR036259">
    <property type="entry name" value="MFS_trans_sf"/>
</dbReference>
<dbReference type="PROSITE" id="PS50850">
    <property type="entry name" value="MFS"/>
    <property type="match status" value="1"/>
</dbReference>
<dbReference type="SUPFAM" id="SSF103473">
    <property type="entry name" value="MFS general substrate transporter"/>
    <property type="match status" value="1"/>
</dbReference>
<dbReference type="CDD" id="cd17472">
    <property type="entry name" value="MFS_YajR_like"/>
    <property type="match status" value="1"/>
</dbReference>
<feature type="domain" description="Major facilitator superfamily (MFS) profile" evidence="8">
    <location>
        <begin position="8"/>
        <end position="388"/>
    </location>
</feature>
<dbReference type="Gene3D" id="1.20.1250.20">
    <property type="entry name" value="MFS general substrate transporter like domains"/>
    <property type="match status" value="1"/>
</dbReference>
<evidence type="ECO:0000256" key="6">
    <source>
        <dbReference type="ARBA" id="ARBA00023136"/>
    </source>
</evidence>
<feature type="transmembrane region" description="Helical" evidence="7">
    <location>
        <begin position="245"/>
        <end position="266"/>
    </location>
</feature>
<evidence type="ECO:0000256" key="3">
    <source>
        <dbReference type="ARBA" id="ARBA00022475"/>
    </source>
</evidence>
<dbReference type="Gene3D" id="3.30.70.100">
    <property type="match status" value="1"/>
</dbReference>
<dbReference type="InterPro" id="IPR020846">
    <property type="entry name" value="MFS_dom"/>
</dbReference>
<evidence type="ECO:0000256" key="4">
    <source>
        <dbReference type="ARBA" id="ARBA00022692"/>
    </source>
</evidence>
<evidence type="ECO:0000256" key="1">
    <source>
        <dbReference type="ARBA" id="ARBA00004651"/>
    </source>
</evidence>
<keyword evidence="2" id="KW-0813">Transport</keyword>
<feature type="transmembrane region" description="Helical" evidence="7">
    <location>
        <begin position="99"/>
        <end position="119"/>
    </location>
</feature>
<keyword evidence="10" id="KW-1185">Reference proteome</keyword>
<proteinExistence type="predicted"/>
<dbReference type="InterPro" id="IPR011701">
    <property type="entry name" value="MFS"/>
</dbReference>
<dbReference type="GO" id="GO:0005886">
    <property type="term" value="C:plasma membrane"/>
    <property type="evidence" value="ECO:0007669"/>
    <property type="project" value="UniProtKB-SubCell"/>
</dbReference>
<evidence type="ECO:0000256" key="7">
    <source>
        <dbReference type="SAM" id="Phobius"/>
    </source>
</evidence>
<evidence type="ECO:0000256" key="5">
    <source>
        <dbReference type="ARBA" id="ARBA00022989"/>
    </source>
</evidence>
<comment type="caution">
    <text evidence="9">The sequence shown here is derived from an EMBL/GenBank/DDBJ whole genome shotgun (WGS) entry which is preliminary data.</text>
</comment>
<feature type="transmembrane region" description="Helical" evidence="7">
    <location>
        <begin position="159"/>
        <end position="181"/>
    </location>
</feature>
<feature type="transmembrane region" description="Helical" evidence="7">
    <location>
        <begin position="275"/>
        <end position="293"/>
    </location>
</feature>
<feature type="transmembrane region" description="Helical" evidence="7">
    <location>
        <begin position="131"/>
        <end position="153"/>
    </location>
</feature>
<dbReference type="GO" id="GO:0022857">
    <property type="term" value="F:transmembrane transporter activity"/>
    <property type="evidence" value="ECO:0007669"/>
    <property type="project" value="InterPro"/>
</dbReference>
<name>A0A419N7I9_9GAMM</name>
<keyword evidence="6 7" id="KW-0472">Membrane</keyword>
<dbReference type="Proteomes" id="UP000284908">
    <property type="component" value="Unassembled WGS sequence"/>
</dbReference>
<feature type="transmembrane region" description="Helical" evidence="7">
    <location>
        <begin position="299"/>
        <end position="322"/>
    </location>
</feature>
<protein>
    <submittedName>
        <fullName evidence="9">MFS transporter</fullName>
    </submittedName>
</protein>
<keyword evidence="4 7" id="KW-0812">Transmembrane</keyword>
<feature type="transmembrane region" description="Helical" evidence="7">
    <location>
        <begin position="75"/>
        <end position="93"/>
    </location>
</feature>
<dbReference type="InterPro" id="IPR054152">
    <property type="entry name" value="YajR_YAM"/>
</dbReference>
<dbReference type="PANTHER" id="PTHR23517:SF2">
    <property type="entry name" value="MULTIDRUG RESISTANCE PROTEIN MDTH"/>
    <property type="match status" value="1"/>
</dbReference>
<feature type="transmembrane region" description="Helical" evidence="7">
    <location>
        <begin position="362"/>
        <end position="379"/>
    </location>
</feature>
<dbReference type="InterPro" id="IPR050171">
    <property type="entry name" value="MFS_Transporters"/>
</dbReference>
<sequence>MTPQESRATWGLGTVFSLRMLGMFMVLPVLTTYGMKLSGASETLIGIAIGIYGLSQAVFQIPFGLLSDRVGRKPLIVFGLVIFCIGSIVAASTESIWGVIIGRALQGSGAIAAAVMALLSDLTREQNRTKAMAFIGISFGITFAIAMVLGPIITHAWGLHALFWAIAVLTILGIIITLAVVPSPATHILNRESSMVKGSFGKVLSNAKLLKLNFGIMCLHILLMSSFVVLPQVMEHAGFPPSEHWRVYLVTMLTSFVAVIPVIIYAEKKRHMKQVFMGCVAVLLLAEIVLWSAGLHLWAVIAGIQLFFLAFNVMEAILPSLISKESPAGYKGTAMGLYSTSQFIGVAIGGSLGGYVYGHAGAGAVFLVCAAIAVVWLLVSSTMTEPPYVSSLRITLSELAVKDSALQARILAQPGVAEAVVVPEEFSAYVKVDTKQTNRKALEQLVSAA</sequence>
<feature type="transmembrane region" description="Helical" evidence="7">
    <location>
        <begin position="43"/>
        <end position="63"/>
    </location>
</feature>
<keyword evidence="5 7" id="KW-1133">Transmembrane helix</keyword>
<keyword evidence="3" id="KW-1003">Cell membrane</keyword>
<dbReference type="OrthoDB" id="9764259at2"/>
<evidence type="ECO:0000259" key="8">
    <source>
        <dbReference type="PROSITE" id="PS50850"/>
    </source>
</evidence>
<evidence type="ECO:0000256" key="2">
    <source>
        <dbReference type="ARBA" id="ARBA00022448"/>
    </source>
</evidence>
<dbReference type="PANTHER" id="PTHR23517">
    <property type="entry name" value="RESISTANCE PROTEIN MDTM, PUTATIVE-RELATED-RELATED"/>
    <property type="match status" value="1"/>
</dbReference>
<gene>
    <name evidence="9" type="ORF">D6C13_15090</name>
</gene>
<comment type="subcellular location">
    <subcellularLocation>
        <location evidence="1">Cell membrane</location>
        <topology evidence="1">Multi-pass membrane protein</topology>
    </subcellularLocation>
</comment>
<dbReference type="Pfam" id="PF07690">
    <property type="entry name" value="MFS_1"/>
    <property type="match status" value="1"/>
</dbReference>
<evidence type="ECO:0000313" key="9">
    <source>
        <dbReference type="EMBL" id="RJT43165.1"/>
    </source>
</evidence>
<dbReference type="Pfam" id="PF21987">
    <property type="entry name" value="YajR_YAM"/>
    <property type="match status" value="1"/>
</dbReference>
<organism evidence="9 10">
    <name type="scientific">Rahnella woolbedingensis</name>
    <dbReference type="NCBI Taxonomy" id="1510574"/>
    <lineage>
        <taxon>Bacteria</taxon>
        <taxon>Pseudomonadati</taxon>
        <taxon>Pseudomonadota</taxon>
        <taxon>Gammaproteobacteria</taxon>
        <taxon>Enterobacterales</taxon>
        <taxon>Yersiniaceae</taxon>
        <taxon>Rahnella</taxon>
    </lineage>
</organism>
<evidence type="ECO:0000313" key="10">
    <source>
        <dbReference type="Proteomes" id="UP000284908"/>
    </source>
</evidence>
<reference evidence="9 10" key="1">
    <citation type="submission" date="2018-09" db="EMBL/GenBank/DDBJ databases">
        <authorList>
            <person name="Le Fleche-Mateos A."/>
        </authorList>
    </citation>
    <scope>NUCLEOTIDE SEQUENCE [LARGE SCALE GENOMIC DNA]</scope>
    <source>
        <strain evidence="9 10">DSM 27399</strain>
    </source>
</reference>
<accession>A0A419N7I9</accession>
<dbReference type="AlphaFoldDB" id="A0A419N7I9"/>
<dbReference type="EMBL" id="RAHH01000017">
    <property type="protein sequence ID" value="RJT43165.1"/>
    <property type="molecule type" value="Genomic_DNA"/>
</dbReference>
<feature type="transmembrane region" description="Helical" evidence="7">
    <location>
        <begin position="12"/>
        <end position="31"/>
    </location>
</feature>
<feature type="transmembrane region" description="Helical" evidence="7">
    <location>
        <begin position="334"/>
        <end position="356"/>
    </location>
</feature>